<dbReference type="PANTHER" id="PTHR33452">
    <property type="entry name" value="OXIDOREDUCTASE CATD-RELATED"/>
    <property type="match status" value="1"/>
</dbReference>
<feature type="transmembrane region" description="Helical" evidence="7">
    <location>
        <begin position="114"/>
        <end position="133"/>
    </location>
</feature>
<keyword evidence="5 7" id="KW-1133">Transmembrane helix</keyword>
<keyword evidence="6 7" id="KW-0472">Membrane</keyword>
<gene>
    <name evidence="8" type="ORF">CNF02_06750</name>
</gene>
<feature type="transmembrane region" description="Helical" evidence="7">
    <location>
        <begin position="47"/>
        <end position="67"/>
    </location>
</feature>
<evidence type="ECO:0000256" key="1">
    <source>
        <dbReference type="ARBA" id="ARBA00004651"/>
    </source>
</evidence>
<evidence type="ECO:0000256" key="6">
    <source>
        <dbReference type="ARBA" id="ARBA00023136"/>
    </source>
</evidence>
<accession>A0A2A5WC38</accession>
<comment type="caution">
    <text evidence="8">The sequence shown here is derived from an EMBL/GenBank/DDBJ whole genome shotgun (WGS) entry which is preliminary data.</text>
</comment>
<organism evidence="8 9">
    <name type="scientific">OM182 bacterium MED-G28</name>
    <dbReference type="NCBI Taxonomy" id="1986256"/>
    <lineage>
        <taxon>Bacteria</taxon>
        <taxon>Pseudomonadati</taxon>
        <taxon>Pseudomonadota</taxon>
        <taxon>Gammaproteobacteria</taxon>
        <taxon>OMG group</taxon>
        <taxon>OM182 clade</taxon>
    </lineage>
</organism>
<dbReference type="EMBL" id="NTJZ01000005">
    <property type="protein sequence ID" value="PDH34049.1"/>
    <property type="molecule type" value="Genomic_DNA"/>
</dbReference>
<evidence type="ECO:0008006" key="10">
    <source>
        <dbReference type="Google" id="ProtNLM"/>
    </source>
</evidence>
<proteinExistence type="inferred from homology"/>
<evidence type="ECO:0000256" key="4">
    <source>
        <dbReference type="ARBA" id="ARBA00022692"/>
    </source>
</evidence>
<dbReference type="GO" id="GO:0005886">
    <property type="term" value="C:plasma membrane"/>
    <property type="evidence" value="ECO:0007669"/>
    <property type="project" value="UniProtKB-SubCell"/>
</dbReference>
<evidence type="ECO:0000256" key="7">
    <source>
        <dbReference type="SAM" id="Phobius"/>
    </source>
</evidence>
<protein>
    <recommendedName>
        <fullName evidence="10">DoxX family protein</fullName>
    </recommendedName>
</protein>
<dbReference type="InterPro" id="IPR032808">
    <property type="entry name" value="DoxX"/>
</dbReference>
<feature type="transmembrane region" description="Helical" evidence="7">
    <location>
        <begin position="7"/>
        <end position="27"/>
    </location>
</feature>
<dbReference type="InterPro" id="IPR051907">
    <property type="entry name" value="DoxX-like_oxidoreductase"/>
</dbReference>
<reference evidence="8 9" key="1">
    <citation type="submission" date="2017-08" db="EMBL/GenBank/DDBJ databases">
        <title>Fine stratification of microbial communities through a metagenomic profile of the photic zone.</title>
        <authorList>
            <person name="Haro-Moreno J.M."/>
            <person name="Lopez-Perez M."/>
            <person name="De La Torre J."/>
            <person name="Picazo A."/>
            <person name="Camacho A."/>
            <person name="Rodriguez-Valera F."/>
        </authorList>
    </citation>
    <scope>NUCLEOTIDE SEQUENCE [LARGE SCALE GENOMIC DNA]</scope>
    <source>
        <strain evidence="8">MED-G28</strain>
    </source>
</reference>
<dbReference type="Pfam" id="PF07681">
    <property type="entry name" value="DoxX"/>
    <property type="match status" value="1"/>
</dbReference>
<evidence type="ECO:0000313" key="8">
    <source>
        <dbReference type="EMBL" id="PDH34049.1"/>
    </source>
</evidence>
<dbReference type="AlphaFoldDB" id="A0A2A5WC38"/>
<comment type="subcellular location">
    <subcellularLocation>
        <location evidence="1">Cell membrane</location>
        <topology evidence="1">Multi-pass membrane protein</topology>
    </subcellularLocation>
</comment>
<name>A0A2A5WC38_9GAMM</name>
<comment type="similarity">
    <text evidence="2">Belongs to the DoxX family.</text>
</comment>
<evidence type="ECO:0000256" key="5">
    <source>
        <dbReference type="ARBA" id="ARBA00022989"/>
    </source>
</evidence>
<dbReference type="Proteomes" id="UP000219329">
    <property type="component" value="Unassembled WGS sequence"/>
</dbReference>
<sequence length="144" mass="15691">MSGNIEPLFSASGRVLLGLYFFLAGGLNKVFNFQSHSDYMAGHDINLIPFLLTATMLIQLITGATLIMGYQTKVSAFLLASLTLVISLGVHDFWTMPAEELQTAHETQNFIKNMGIMAGLLVCAGLGGGQWSLDNLISHERQQN</sequence>
<evidence type="ECO:0000313" key="9">
    <source>
        <dbReference type="Proteomes" id="UP000219329"/>
    </source>
</evidence>
<evidence type="ECO:0000256" key="2">
    <source>
        <dbReference type="ARBA" id="ARBA00006679"/>
    </source>
</evidence>
<evidence type="ECO:0000256" key="3">
    <source>
        <dbReference type="ARBA" id="ARBA00022475"/>
    </source>
</evidence>
<keyword evidence="4 7" id="KW-0812">Transmembrane</keyword>
<dbReference type="PANTHER" id="PTHR33452:SF1">
    <property type="entry name" value="INNER MEMBRANE PROTEIN YPHA-RELATED"/>
    <property type="match status" value="1"/>
</dbReference>
<feature type="transmembrane region" description="Helical" evidence="7">
    <location>
        <begin position="74"/>
        <end position="94"/>
    </location>
</feature>
<keyword evidence="3" id="KW-1003">Cell membrane</keyword>